<dbReference type="PANTHER" id="PTHR42870:SF1">
    <property type="entry name" value="NON-SPECIFIC LIPID-TRANSFER PROTEIN-LIKE 2"/>
    <property type="match status" value="1"/>
</dbReference>
<proteinExistence type="predicted"/>
<evidence type="ECO:0000313" key="4">
    <source>
        <dbReference type="EMBL" id="AWR95750.1"/>
    </source>
</evidence>
<organism evidence="4 5">
    <name type="scientific">Acidianus brierleyi</name>
    <dbReference type="NCBI Taxonomy" id="41673"/>
    <lineage>
        <taxon>Archaea</taxon>
        <taxon>Thermoproteota</taxon>
        <taxon>Thermoprotei</taxon>
        <taxon>Sulfolobales</taxon>
        <taxon>Sulfolobaceae</taxon>
        <taxon>Acidianus</taxon>
    </lineage>
</organism>
<dbReference type="EMBL" id="CP029289">
    <property type="protein sequence ID" value="AWR95750.1"/>
    <property type="molecule type" value="Genomic_DNA"/>
</dbReference>
<sequence length="373" mass="40582">MVAIVDVGITRFGKRVESIFELVGEATRNLLKYPIDFIVLSNSYSGEFNEISGLNNLISTYLSLDNVPSIRVDNTSGSGGSAILVAKSLLESKEANAVLVLGAEKMSEKKTRQVTKIISSLLPESERVSSLPSLASLATIEYMKKYDATRESIAQVAVKNHYNGSLNPYAHIQKRVTLDEVLNSPIISEPLRLFEFTPISDGAAALLMVRNEDALSYTNKPVFIKGVGFSSYTSFIADRENFTELPSVRKAGEIAIKKSHVERIDFAELHDMATILEIIQSEELGFFKKGEGWKAVINGTTEINGDIPLNTSGGLNSKGHPIGVSGIAQAIEAFYQIRNEAGNRQVKNAKTGLSLSMAGFGNSSTVIIYGDEY</sequence>
<feature type="domain" description="Thiolase C-terminal" evidence="3">
    <location>
        <begin position="231"/>
        <end position="370"/>
    </location>
</feature>
<name>A0A2U9IIA4_9CREN</name>
<dbReference type="InterPro" id="IPR002155">
    <property type="entry name" value="Thiolase"/>
</dbReference>
<dbReference type="PIRSF" id="PIRSF000429">
    <property type="entry name" value="Ac-CoA_Ac_transf"/>
    <property type="match status" value="1"/>
</dbReference>
<accession>A0A2U9IIA4</accession>
<keyword evidence="1" id="KW-0414">Isoprene biosynthesis</keyword>
<evidence type="ECO:0000256" key="1">
    <source>
        <dbReference type="ARBA" id="ARBA00023229"/>
    </source>
</evidence>
<evidence type="ECO:0000313" key="5">
    <source>
        <dbReference type="Proteomes" id="UP000248044"/>
    </source>
</evidence>
<evidence type="ECO:0000259" key="2">
    <source>
        <dbReference type="Pfam" id="PF00108"/>
    </source>
</evidence>
<dbReference type="GeneID" id="36833557"/>
<protein>
    <submittedName>
        <fullName evidence="4">Acetyl-CoA acetyltransferase</fullName>
    </submittedName>
</protein>
<dbReference type="GO" id="GO:0016747">
    <property type="term" value="F:acyltransferase activity, transferring groups other than amino-acyl groups"/>
    <property type="evidence" value="ECO:0007669"/>
    <property type="project" value="InterPro"/>
</dbReference>
<evidence type="ECO:0000259" key="3">
    <source>
        <dbReference type="Pfam" id="PF22691"/>
    </source>
</evidence>
<dbReference type="GO" id="GO:0008299">
    <property type="term" value="P:isoprenoid biosynthetic process"/>
    <property type="evidence" value="ECO:0007669"/>
    <property type="project" value="UniProtKB-KW"/>
</dbReference>
<dbReference type="InterPro" id="IPR020616">
    <property type="entry name" value="Thiolase_N"/>
</dbReference>
<gene>
    <name evidence="4" type="ORF">DFR85_15335</name>
</gene>
<dbReference type="Proteomes" id="UP000248044">
    <property type="component" value="Chromosome"/>
</dbReference>
<dbReference type="Gene3D" id="3.40.47.10">
    <property type="match status" value="1"/>
</dbReference>
<dbReference type="PANTHER" id="PTHR42870">
    <property type="entry name" value="ACETYL-COA C-ACETYLTRANSFERASE"/>
    <property type="match status" value="1"/>
</dbReference>
<keyword evidence="5" id="KW-1185">Reference proteome</keyword>
<dbReference type="Pfam" id="PF22691">
    <property type="entry name" value="Thiolase_C_1"/>
    <property type="match status" value="1"/>
</dbReference>
<keyword evidence="4" id="KW-0808">Transferase</keyword>
<reference evidence="4 5" key="1">
    <citation type="submission" date="2018-05" db="EMBL/GenBank/DDBJ databases">
        <title>Complete Genome Sequences of Extremely Thermoacidophilic, Metal-Mobilizing Type-Strain Members of the Archaeal Family Sulfolobaceae: Acidianus brierleyi DSM-1651T, Acidianus sulfidivorans DSM-18786T, Metallosphaera hakonensis DSM-7519T, and Metallosphaera prunae DSM-10039T.</title>
        <authorList>
            <person name="Counts J.A."/>
            <person name="Kelly R.M."/>
        </authorList>
    </citation>
    <scope>NUCLEOTIDE SEQUENCE [LARGE SCALE GENOMIC DNA]</scope>
    <source>
        <strain evidence="4 5">DSM 1651</strain>
    </source>
</reference>
<dbReference type="Pfam" id="PF00108">
    <property type="entry name" value="Thiolase_N"/>
    <property type="match status" value="1"/>
</dbReference>
<dbReference type="KEGG" id="abri:DFR85_15335"/>
<dbReference type="InterPro" id="IPR016039">
    <property type="entry name" value="Thiolase-like"/>
</dbReference>
<dbReference type="AlphaFoldDB" id="A0A2U9IIA4"/>
<dbReference type="RefSeq" id="WP_110271628.1">
    <property type="nucleotide sequence ID" value="NZ_CP029289.2"/>
</dbReference>
<dbReference type="SUPFAM" id="SSF53901">
    <property type="entry name" value="Thiolase-like"/>
    <property type="match status" value="2"/>
</dbReference>
<dbReference type="CDD" id="cd00829">
    <property type="entry name" value="SCP-x_thiolase"/>
    <property type="match status" value="1"/>
</dbReference>
<dbReference type="OrthoDB" id="167534at2157"/>
<dbReference type="InterPro" id="IPR055140">
    <property type="entry name" value="Thiolase_C_2"/>
</dbReference>
<feature type="domain" description="Thiolase N-terminal" evidence="2">
    <location>
        <begin position="18"/>
        <end position="211"/>
    </location>
</feature>